<dbReference type="PANTHER" id="PTHR11567:SF211">
    <property type="entry name" value="PROSTATIC ACID PHOSPHATASE"/>
    <property type="match status" value="1"/>
</dbReference>
<dbReference type="GO" id="GO:0003993">
    <property type="term" value="F:acid phosphatase activity"/>
    <property type="evidence" value="ECO:0007669"/>
    <property type="project" value="UniProtKB-EC"/>
</dbReference>
<evidence type="ECO:0000256" key="3">
    <source>
        <dbReference type="ARBA" id="ARBA00012646"/>
    </source>
</evidence>
<evidence type="ECO:0000256" key="4">
    <source>
        <dbReference type="ARBA" id="ARBA00022729"/>
    </source>
</evidence>
<name>A0ABD2WKM6_9HYME</name>
<keyword evidence="6" id="KW-1015">Disulfide bond</keyword>
<dbReference type="SUPFAM" id="SSF53254">
    <property type="entry name" value="Phosphoglycerate mutase-like"/>
    <property type="match status" value="1"/>
</dbReference>
<feature type="signal peptide" evidence="8">
    <location>
        <begin position="1"/>
        <end position="23"/>
    </location>
</feature>
<keyword evidence="10" id="KW-1185">Reference proteome</keyword>
<dbReference type="Pfam" id="PF00328">
    <property type="entry name" value="His_Phos_2"/>
    <property type="match status" value="1"/>
</dbReference>
<evidence type="ECO:0000256" key="5">
    <source>
        <dbReference type="ARBA" id="ARBA00022801"/>
    </source>
</evidence>
<evidence type="ECO:0000256" key="1">
    <source>
        <dbReference type="ARBA" id="ARBA00000032"/>
    </source>
</evidence>
<feature type="chain" id="PRO_5044741060" description="acid phosphatase" evidence="8">
    <location>
        <begin position="24"/>
        <end position="401"/>
    </location>
</feature>
<organism evidence="9 10">
    <name type="scientific">Trichogramma kaykai</name>
    <dbReference type="NCBI Taxonomy" id="54128"/>
    <lineage>
        <taxon>Eukaryota</taxon>
        <taxon>Metazoa</taxon>
        <taxon>Ecdysozoa</taxon>
        <taxon>Arthropoda</taxon>
        <taxon>Hexapoda</taxon>
        <taxon>Insecta</taxon>
        <taxon>Pterygota</taxon>
        <taxon>Neoptera</taxon>
        <taxon>Endopterygota</taxon>
        <taxon>Hymenoptera</taxon>
        <taxon>Apocrita</taxon>
        <taxon>Proctotrupomorpha</taxon>
        <taxon>Chalcidoidea</taxon>
        <taxon>Trichogrammatidae</taxon>
        <taxon>Trichogramma</taxon>
    </lineage>
</organism>
<dbReference type="AlphaFoldDB" id="A0ABD2WKM6"/>
<dbReference type="CDD" id="cd07061">
    <property type="entry name" value="HP_HAP_like"/>
    <property type="match status" value="1"/>
</dbReference>
<keyword evidence="4 8" id="KW-0732">Signal</keyword>
<comment type="catalytic activity">
    <reaction evidence="1">
        <text>a phosphate monoester + H2O = an alcohol + phosphate</text>
        <dbReference type="Rhea" id="RHEA:15017"/>
        <dbReference type="ChEBI" id="CHEBI:15377"/>
        <dbReference type="ChEBI" id="CHEBI:30879"/>
        <dbReference type="ChEBI" id="CHEBI:43474"/>
        <dbReference type="ChEBI" id="CHEBI:67140"/>
        <dbReference type="EC" id="3.1.3.2"/>
    </reaction>
</comment>
<evidence type="ECO:0000256" key="6">
    <source>
        <dbReference type="ARBA" id="ARBA00023157"/>
    </source>
</evidence>
<protein>
    <recommendedName>
        <fullName evidence="3">acid phosphatase</fullName>
        <ecNumber evidence="3">3.1.3.2</ecNumber>
    </recommendedName>
</protein>
<evidence type="ECO:0000313" key="9">
    <source>
        <dbReference type="EMBL" id="KAL3393042.1"/>
    </source>
</evidence>
<sequence>MSRRAPTVVVCVWAAALAVALRADQDFEIEQVQVIFRHGDRAAGQIEVYKTDPYDDIYRRSGYGQLTEQGMRREYQLGLLLRRRYDELLGPATRYDSYFARSTDYERTKMSLQLVLAGLNSRRRYDELYWTPVPVKYVERQLDFMRIVTQCPRFRKLFDELEASPDLRAKFRRYESFYAYLRNVTGLTTRRLFTPYVLYTNVHSALQMGLGLPDWCAAEHMEQLREIAAMLFDALVATEEMRRIAVGPTIDEILNNVYEQERGVNKARKMYLYSGHDINLATFLRAHEFDRVPDDCSYGSAIIIEKLRGNDDERVYLRMMYYDGMTEELRSLKMPDCGYECPLEDYRRLVEPLLPTAEVRYCYSLDIFCDLVRYPPPGEPRPSTEWLVMREDIFSLKYPLS</sequence>
<dbReference type="InterPro" id="IPR000560">
    <property type="entry name" value="His_Pase_clade-2"/>
</dbReference>
<comment type="caution">
    <text evidence="9">The sequence shown here is derived from an EMBL/GenBank/DDBJ whole genome shotgun (WGS) entry which is preliminary data.</text>
</comment>
<gene>
    <name evidence="9" type="ORF">TKK_012317</name>
</gene>
<dbReference type="PANTHER" id="PTHR11567">
    <property type="entry name" value="ACID PHOSPHATASE-RELATED"/>
    <property type="match status" value="1"/>
</dbReference>
<reference evidence="9 10" key="1">
    <citation type="journal article" date="2024" name="bioRxiv">
        <title>A reference genome for Trichogramma kaykai: A tiny desert-dwelling parasitoid wasp with competing sex-ratio distorters.</title>
        <authorList>
            <person name="Culotta J."/>
            <person name="Lindsey A.R."/>
        </authorList>
    </citation>
    <scope>NUCLEOTIDE SEQUENCE [LARGE SCALE GENOMIC DNA]</scope>
    <source>
        <strain evidence="9 10">KSX58</strain>
    </source>
</reference>
<keyword evidence="7" id="KW-0325">Glycoprotein</keyword>
<dbReference type="InterPro" id="IPR050645">
    <property type="entry name" value="Histidine_acid_phosphatase"/>
</dbReference>
<dbReference type="Gene3D" id="3.40.50.1240">
    <property type="entry name" value="Phosphoglycerate mutase-like"/>
    <property type="match status" value="1"/>
</dbReference>
<evidence type="ECO:0000256" key="2">
    <source>
        <dbReference type="ARBA" id="ARBA00005375"/>
    </source>
</evidence>
<proteinExistence type="inferred from homology"/>
<accession>A0ABD2WKM6</accession>
<keyword evidence="5" id="KW-0378">Hydrolase</keyword>
<comment type="similarity">
    <text evidence="2">Belongs to the histidine acid phosphatase family.</text>
</comment>
<evidence type="ECO:0000256" key="8">
    <source>
        <dbReference type="SAM" id="SignalP"/>
    </source>
</evidence>
<dbReference type="Proteomes" id="UP001627154">
    <property type="component" value="Unassembled WGS sequence"/>
</dbReference>
<dbReference type="InterPro" id="IPR029033">
    <property type="entry name" value="His_PPase_superfam"/>
</dbReference>
<evidence type="ECO:0000313" key="10">
    <source>
        <dbReference type="Proteomes" id="UP001627154"/>
    </source>
</evidence>
<dbReference type="EC" id="3.1.3.2" evidence="3"/>
<evidence type="ECO:0000256" key="7">
    <source>
        <dbReference type="ARBA" id="ARBA00023180"/>
    </source>
</evidence>
<dbReference type="EMBL" id="JBJJXI010000100">
    <property type="protein sequence ID" value="KAL3393042.1"/>
    <property type="molecule type" value="Genomic_DNA"/>
</dbReference>